<evidence type="ECO:0000313" key="1">
    <source>
        <dbReference type="EMBL" id="KAF7816473.1"/>
    </source>
</evidence>
<keyword evidence="2" id="KW-1185">Reference proteome</keyword>
<protein>
    <submittedName>
        <fullName evidence="1">Uncharacterized protein</fullName>
    </submittedName>
</protein>
<organism evidence="1 2">
    <name type="scientific">Senna tora</name>
    <dbReference type="NCBI Taxonomy" id="362788"/>
    <lineage>
        <taxon>Eukaryota</taxon>
        <taxon>Viridiplantae</taxon>
        <taxon>Streptophyta</taxon>
        <taxon>Embryophyta</taxon>
        <taxon>Tracheophyta</taxon>
        <taxon>Spermatophyta</taxon>
        <taxon>Magnoliopsida</taxon>
        <taxon>eudicotyledons</taxon>
        <taxon>Gunneridae</taxon>
        <taxon>Pentapetalae</taxon>
        <taxon>rosids</taxon>
        <taxon>fabids</taxon>
        <taxon>Fabales</taxon>
        <taxon>Fabaceae</taxon>
        <taxon>Caesalpinioideae</taxon>
        <taxon>Cassia clade</taxon>
        <taxon>Senna</taxon>
    </lineage>
</organism>
<dbReference type="AlphaFoldDB" id="A0A834T5T8"/>
<reference evidence="1" key="1">
    <citation type="submission" date="2020-09" db="EMBL/GenBank/DDBJ databases">
        <title>Genome-Enabled Discovery of Anthraquinone Biosynthesis in Senna tora.</title>
        <authorList>
            <person name="Kang S.-H."/>
            <person name="Pandey R.P."/>
            <person name="Lee C.-M."/>
            <person name="Sim J.-S."/>
            <person name="Jeong J.-T."/>
            <person name="Choi B.-S."/>
            <person name="Jung M."/>
            <person name="Ginzburg D."/>
            <person name="Zhao K."/>
            <person name="Won S.Y."/>
            <person name="Oh T.-J."/>
            <person name="Yu Y."/>
            <person name="Kim N.-H."/>
            <person name="Lee O.R."/>
            <person name="Lee T.-H."/>
            <person name="Bashyal P."/>
            <person name="Kim T.-S."/>
            <person name="Lee W.-H."/>
            <person name="Kawkins C."/>
            <person name="Kim C.-K."/>
            <person name="Kim J.S."/>
            <person name="Ahn B.O."/>
            <person name="Rhee S.Y."/>
            <person name="Sohng J.K."/>
        </authorList>
    </citation>
    <scope>NUCLEOTIDE SEQUENCE</scope>
    <source>
        <tissue evidence="1">Leaf</tissue>
    </source>
</reference>
<evidence type="ECO:0000313" key="2">
    <source>
        <dbReference type="Proteomes" id="UP000634136"/>
    </source>
</evidence>
<sequence length="90" mass="10032">MLLIPPLAVLPYEVVCLGEVHYPEFPVQNQPFLHLHAKEHHLHPHGQCHQASFASSVTRGFAVSYGNGTHLKIMCNSQPHLDMLKGADKN</sequence>
<comment type="caution">
    <text evidence="1">The sequence shown here is derived from an EMBL/GenBank/DDBJ whole genome shotgun (WGS) entry which is preliminary data.</text>
</comment>
<dbReference type="EMBL" id="JAAIUW010000009">
    <property type="protein sequence ID" value="KAF7816473.1"/>
    <property type="molecule type" value="Genomic_DNA"/>
</dbReference>
<name>A0A834T5T8_9FABA</name>
<accession>A0A834T5T8</accession>
<proteinExistence type="predicted"/>
<dbReference type="Proteomes" id="UP000634136">
    <property type="component" value="Unassembled WGS sequence"/>
</dbReference>
<gene>
    <name evidence="1" type="ORF">G2W53_030442</name>
</gene>